<feature type="region of interest" description="Disordered" evidence="3">
    <location>
        <begin position="184"/>
        <end position="213"/>
    </location>
</feature>
<dbReference type="InterPro" id="IPR045093">
    <property type="entry name" value="Cullin"/>
</dbReference>
<dbReference type="InterPro" id="IPR036317">
    <property type="entry name" value="Cullin_homology_sf"/>
</dbReference>
<evidence type="ECO:0000313" key="6">
    <source>
        <dbReference type="EMBL" id="CAI9532052.1"/>
    </source>
</evidence>
<dbReference type="InterPro" id="IPR008979">
    <property type="entry name" value="Galactose-bd-like_sf"/>
</dbReference>
<dbReference type="PROSITE" id="PS50069">
    <property type="entry name" value="CULLIN_2"/>
    <property type="match status" value="1"/>
</dbReference>
<dbReference type="SUPFAM" id="SSF49785">
    <property type="entry name" value="Galactose-binding domain-like"/>
    <property type="match status" value="1"/>
</dbReference>
<feature type="domain" description="Cullin family profile" evidence="4">
    <location>
        <begin position="294"/>
        <end position="356"/>
    </location>
</feature>
<dbReference type="PANTHER" id="PTHR22771">
    <property type="entry name" value="CULLIN AND GALACTOSE-BINDING DOMAIN-CONTAINING"/>
    <property type="match status" value="1"/>
</dbReference>
<dbReference type="EMBL" id="CATNWA010000036">
    <property type="protein sequence ID" value="CAI9532052.1"/>
    <property type="molecule type" value="Genomic_DNA"/>
</dbReference>
<dbReference type="InterPro" id="IPR004939">
    <property type="entry name" value="APC_su10/DOC_dom"/>
</dbReference>
<evidence type="ECO:0000259" key="5">
    <source>
        <dbReference type="PROSITE" id="PS51284"/>
    </source>
</evidence>
<evidence type="ECO:0000256" key="1">
    <source>
        <dbReference type="ARBA" id="ARBA00022843"/>
    </source>
</evidence>
<protein>
    <submittedName>
        <fullName evidence="6">Uncharacterized protein</fullName>
    </submittedName>
</protein>
<dbReference type="InterPro" id="IPR016158">
    <property type="entry name" value="Cullin_homology"/>
</dbReference>
<name>A0ABN9A7S0_9NEOB</name>
<feature type="domain" description="DOC" evidence="5">
    <location>
        <begin position="1"/>
        <end position="71"/>
    </location>
</feature>
<proteinExistence type="inferred from homology"/>
<evidence type="ECO:0000256" key="2">
    <source>
        <dbReference type="PROSITE-ProRule" id="PRU00330"/>
    </source>
</evidence>
<evidence type="ECO:0000256" key="3">
    <source>
        <dbReference type="SAM" id="MobiDB-lite"/>
    </source>
</evidence>
<keyword evidence="7" id="KW-1185">Reference proteome</keyword>
<dbReference type="PANTHER" id="PTHR22771:SF4">
    <property type="entry name" value="CULLIN 7-RELATED"/>
    <property type="match status" value="1"/>
</dbReference>
<gene>
    <name evidence="6" type="ORF">SPARVUS_LOCUS96996</name>
</gene>
<sequence length="435" mass="50201">MNIASTAGRVLLLENITRFWPVIQVKIKRCQQGGIDTRVRGLEILGPKPTFWPVFKEQLCRRTFLFYTSRAHSWGQEIRDKKENLLQLFSRLNRALSLEQEFADRFLPDDEAAQALGRTCWEALISPLVQNITTPDSGGVSPLGWLLTHYLENSQVSRRPKSRLSVFNSRVRRLTHLLVHVDTNPPDTTVLKPPSKTNDKNRSATSEPVSTSNGGIGSIAEMAQCWQGVVQQQVQRFLEISWNDVDLVPRFCSMYMALRRAMEEMFGQQTRFLLALQHGFCQGLLQLSYLTALHVTEQFARYIDQRIIAMRSDSSNFQSMEQLQQFLECVLFLSDLELSNSFEHFYRHYLADRLLTLGPCWLEHSVVDHIGVCFPNRYPQQMLKNLQEAKGLQREEHLYRLQHLDNGVLSEEEDEEEEGDGDGRKLRAPGLYWAR</sequence>
<reference evidence="6" key="1">
    <citation type="submission" date="2023-05" db="EMBL/GenBank/DDBJ databases">
        <authorList>
            <person name="Stuckert A."/>
        </authorList>
    </citation>
    <scope>NUCLEOTIDE SEQUENCE</scope>
</reference>
<feature type="region of interest" description="Disordered" evidence="3">
    <location>
        <begin position="409"/>
        <end position="435"/>
    </location>
</feature>
<evidence type="ECO:0000313" key="7">
    <source>
        <dbReference type="Proteomes" id="UP001162483"/>
    </source>
</evidence>
<feature type="compositionally biased region" description="Polar residues" evidence="3">
    <location>
        <begin position="203"/>
        <end position="213"/>
    </location>
</feature>
<keyword evidence="1" id="KW-0832">Ubl conjugation</keyword>
<dbReference type="Proteomes" id="UP001162483">
    <property type="component" value="Unassembled WGS sequence"/>
</dbReference>
<accession>A0ABN9A7S0</accession>
<organism evidence="6 7">
    <name type="scientific">Staurois parvus</name>
    <dbReference type="NCBI Taxonomy" id="386267"/>
    <lineage>
        <taxon>Eukaryota</taxon>
        <taxon>Metazoa</taxon>
        <taxon>Chordata</taxon>
        <taxon>Craniata</taxon>
        <taxon>Vertebrata</taxon>
        <taxon>Euteleostomi</taxon>
        <taxon>Amphibia</taxon>
        <taxon>Batrachia</taxon>
        <taxon>Anura</taxon>
        <taxon>Neobatrachia</taxon>
        <taxon>Ranoidea</taxon>
        <taxon>Ranidae</taxon>
        <taxon>Staurois</taxon>
    </lineage>
</organism>
<dbReference type="PROSITE" id="PS51284">
    <property type="entry name" value="DOC"/>
    <property type="match status" value="1"/>
</dbReference>
<comment type="caution">
    <text evidence="6">The sequence shown here is derived from an EMBL/GenBank/DDBJ whole genome shotgun (WGS) entry which is preliminary data.</text>
</comment>
<dbReference type="Gene3D" id="2.60.120.260">
    <property type="entry name" value="Galactose-binding domain-like"/>
    <property type="match status" value="1"/>
</dbReference>
<dbReference type="SUPFAM" id="SSF75632">
    <property type="entry name" value="Cullin homology domain"/>
    <property type="match status" value="1"/>
</dbReference>
<comment type="similarity">
    <text evidence="2">Belongs to the cullin family.</text>
</comment>
<feature type="compositionally biased region" description="Acidic residues" evidence="3">
    <location>
        <begin position="410"/>
        <end position="420"/>
    </location>
</feature>
<evidence type="ECO:0000259" key="4">
    <source>
        <dbReference type="PROSITE" id="PS50069"/>
    </source>
</evidence>